<keyword evidence="1" id="KW-0489">Methyltransferase</keyword>
<reference evidence="1" key="1">
    <citation type="submission" date="2022-10" db="EMBL/GenBank/DDBJ databases">
        <title>Chryseobacterium babae sp. nov. isolated from the gut of the beetle Oryctes rhinoceros, and Chryseobacterium kimseyorum sp. nov., isolated from a stick insect rearing cage.</title>
        <authorList>
            <person name="Shelomi M."/>
            <person name="Han C.-J."/>
            <person name="Chen W.-M."/>
            <person name="Chen H.-K."/>
            <person name="Liaw S.-J."/>
            <person name="Muhle E."/>
            <person name="Clermont D."/>
        </authorList>
    </citation>
    <scope>NUCLEOTIDE SEQUENCE</scope>
    <source>
        <strain evidence="1">WLa1L2M3</strain>
    </source>
</reference>
<dbReference type="EMBL" id="JAPDHV010000003">
    <property type="protein sequence ID" value="MCW3161370.1"/>
    <property type="molecule type" value="Genomic_DNA"/>
</dbReference>
<dbReference type="Gene3D" id="3.40.50.150">
    <property type="entry name" value="Vaccinia Virus protein VP39"/>
    <property type="match status" value="1"/>
</dbReference>
<dbReference type="SUPFAM" id="SSF53335">
    <property type="entry name" value="S-adenosyl-L-methionine-dependent methyltransferases"/>
    <property type="match status" value="1"/>
</dbReference>
<comment type="caution">
    <text evidence="1">The sequence shown here is derived from an EMBL/GenBank/DDBJ whole genome shotgun (WGS) entry which is preliminary data.</text>
</comment>
<accession>A0ABT3HNL3</accession>
<dbReference type="GO" id="GO:0008168">
    <property type="term" value="F:methyltransferase activity"/>
    <property type="evidence" value="ECO:0007669"/>
    <property type="project" value="UniProtKB-KW"/>
</dbReference>
<protein>
    <submittedName>
        <fullName evidence="1">Class I SAM-dependent methyltransferase</fullName>
    </submittedName>
</protein>
<dbReference type="RefSeq" id="WP_264743314.1">
    <property type="nucleotide sequence ID" value="NZ_JAPDHV010000003.1"/>
</dbReference>
<evidence type="ECO:0000313" key="2">
    <source>
        <dbReference type="Proteomes" id="UP001163719"/>
    </source>
</evidence>
<dbReference type="Pfam" id="PF13578">
    <property type="entry name" value="Methyltransf_24"/>
    <property type="match status" value="1"/>
</dbReference>
<dbReference type="InterPro" id="IPR029063">
    <property type="entry name" value="SAM-dependent_MTases_sf"/>
</dbReference>
<evidence type="ECO:0000313" key="1">
    <source>
        <dbReference type="EMBL" id="MCW3161370.1"/>
    </source>
</evidence>
<name>A0ABT3HNL3_9FLAO</name>
<sequence>MSKLKKTIQALQNIADEPSLLNLVLNDKEVRRKNFLKKYSHLETLPQINLLDLSEDFDESIDICFLDGASLPTDLALLKTLAKGKKSYFEIGTWRGESVWNVAKVIDDCSTLNLSKDEILALGIDKKYAELHGIVSQKNPKILHLEGNSKTFDFAGLNKKYDLIFIDGDHSYEMVKNDTEKVFKNLIHEDSVVVWHDYAYNPEKVRYEVFQGILDGMPEVFHKNLYHVQNTLCAVFMKGDFKTKTFQSLNEPEFLFEVNLKIKK</sequence>
<keyword evidence="1" id="KW-0808">Transferase</keyword>
<organism evidence="1 2">
    <name type="scientific">Chryseobacterium oryctis</name>
    <dbReference type="NCBI Taxonomy" id="2952618"/>
    <lineage>
        <taxon>Bacteria</taxon>
        <taxon>Pseudomonadati</taxon>
        <taxon>Bacteroidota</taxon>
        <taxon>Flavobacteriia</taxon>
        <taxon>Flavobacteriales</taxon>
        <taxon>Weeksellaceae</taxon>
        <taxon>Chryseobacterium group</taxon>
        <taxon>Chryseobacterium</taxon>
    </lineage>
</organism>
<proteinExistence type="predicted"/>
<dbReference type="Proteomes" id="UP001163719">
    <property type="component" value="Unassembled WGS sequence"/>
</dbReference>
<gene>
    <name evidence="1" type="ORF">OH806_08835</name>
</gene>
<keyword evidence="2" id="KW-1185">Reference proteome</keyword>
<dbReference type="GO" id="GO:0032259">
    <property type="term" value="P:methylation"/>
    <property type="evidence" value="ECO:0007669"/>
    <property type="project" value="UniProtKB-KW"/>
</dbReference>